<protein>
    <recommendedName>
        <fullName evidence="3">Phage terminase small subunit P27 family</fullName>
    </recommendedName>
</protein>
<dbReference type="Proteomes" id="UP000194733">
    <property type="component" value="Unassembled WGS sequence"/>
</dbReference>
<evidence type="ECO:0000313" key="2">
    <source>
        <dbReference type="Proteomes" id="UP000194733"/>
    </source>
</evidence>
<comment type="caution">
    <text evidence="1">The sequence shown here is derived from an EMBL/GenBank/DDBJ whole genome shotgun (WGS) entry which is preliminary data.</text>
</comment>
<proteinExistence type="predicted"/>
<organism evidence="1 2">
    <name type="scientific">Bacillus thuringiensis serovar sooncheon</name>
    <dbReference type="NCBI Taxonomy" id="180891"/>
    <lineage>
        <taxon>Bacteria</taxon>
        <taxon>Bacillati</taxon>
        <taxon>Bacillota</taxon>
        <taxon>Bacilli</taxon>
        <taxon>Bacillales</taxon>
        <taxon>Bacillaceae</taxon>
        <taxon>Bacillus</taxon>
        <taxon>Bacillus cereus group</taxon>
    </lineage>
</organism>
<evidence type="ECO:0000313" key="1">
    <source>
        <dbReference type="EMBL" id="OTX42270.1"/>
    </source>
</evidence>
<sequence>MQDPRTTARNERTPLKLAALMDETMDFNDTFEPIKINPPKHLNKHAKKYYKIIAEELQKLGTSNTFDEAHLTNLAFALGTIKECQLEIDDNGTFVDGLHGRKENPAYKLWATTTQKSIELMKELNLSASTRRMLQESTNNEELDLS</sequence>
<name>A0A9Q5SD86_BACTU</name>
<dbReference type="EMBL" id="NFCY01000031">
    <property type="protein sequence ID" value="OTX42270.1"/>
    <property type="molecule type" value="Genomic_DNA"/>
</dbReference>
<dbReference type="AlphaFoldDB" id="A0A9Q5SD86"/>
<dbReference type="RefSeq" id="WP_087957249.1">
    <property type="nucleotide sequence ID" value="NZ_NFCY01000031.1"/>
</dbReference>
<reference evidence="1 2" key="1">
    <citation type="submission" date="2016-10" db="EMBL/GenBank/DDBJ databases">
        <title>Comparative genomics of Bacillus thuringiensis reveals a path to pathogens against multiple invertebrate hosts.</title>
        <authorList>
            <person name="Zheng J."/>
            <person name="Gao Q."/>
            <person name="Liu H."/>
            <person name="Peng D."/>
            <person name="Ruan L."/>
            <person name="Sun M."/>
        </authorList>
    </citation>
    <scope>NUCLEOTIDE SEQUENCE [LARGE SCALE GENOMIC DNA]</scope>
    <source>
        <strain evidence="1">BGSC 4BB1</strain>
    </source>
</reference>
<accession>A0A9Q5SD86</accession>
<dbReference type="Pfam" id="PF05119">
    <property type="entry name" value="Terminase_4"/>
    <property type="match status" value="1"/>
</dbReference>
<evidence type="ECO:0008006" key="3">
    <source>
        <dbReference type="Google" id="ProtNLM"/>
    </source>
</evidence>
<gene>
    <name evidence="1" type="ORF">BK724_26130</name>
</gene>
<dbReference type="InterPro" id="IPR006448">
    <property type="entry name" value="Phage_term_ssu_P27"/>
</dbReference>